<accession>A0ACD5WHQ7</accession>
<evidence type="ECO:0000313" key="2">
    <source>
        <dbReference type="Proteomes" id="UP001732700"/>
    </source>
</evidence>
<keyword evidence="2" id="KW-1185">Reference proteome</keyword>
<dbReference type="EnsemblPlants" id="AVESA.00010b.r2.4AG0634210.1">
    <property type="protein sequence ID" value="AVESA.00010b.r2.4AG0634210.1.CDS.1"/>
    <property type="gene ID" value="AVESA.00010b.r2.4AG0634210"/>
</dbReference>
<name>A0ACD5WHQ7_AVESA</name>
<proteinExistence type="predicted"/>
<protein>
    <submittedName>
        <fullName evidence="1">Uncharacterized protein</fullName>
    </submittedName>
</protein>
<organism evidence="1 2">
    <name type="scientific">Avena sativa</name>
    <name type="common">Oat</name>
    <dbReference type="NCBI Taxonomy" id="4498"/>
    <lineage>
        <taxon>Eukaryota</taxon>
        <taxon>Viridiplantae</taxon>
        <taxon>Streptophyta</taxon>
        <taxon>Embryophyta</taxon>
        <taxon>Tracheophyta</taxon>
        <taxon>Spermatophyta</taxon>
        <taxon>Magnoliopsida</taxon>
        <taxon>Liliopsida</taxon>
        <taxon>Poales</taxon>
        <taxon>Poaceae</taxon>
        <taxon>BOP clade</taxon>
        <taxon>Pooideae</taxon>
        <taxon>Poodae</taxon>
        <taxon>Poeae</taxon>
        <taxon>Poeae Chloroplast Group 1 (Aveneae type)</taxon>
        <taxon>Aveninae</taxon>
        <taxon>Avena</taxon>
    </lineage>
</organism>
<reference evidence="1" key="1">
    <citation type="submission" date="2021-05" db="EMBL/GenBank/DDBJ databases">
        <authorList>
            <person name="Scholz U."/>
            <person name="Mascher M."/>
            <person name="Fiebig A."/>
        </authorList>
    </citation>
    <scope>NUCLEOTIDE SEQUENCE [LARGE SCALE GENOMIC DNA]</scope>
</reference>
<dbReference type="Proteomes" id="UP001732700">
    <property type="component" value="Chromosome 4A"/>
</dbReference>
<sequence length="121" mass="13506">MGNCAAPPSRHDEESWADDGEWAWEETSSSSEDDHHHHHHASEEEHASEVTIRITKRQLHELMERKAPSGSSGKTRQLLEDIMNSGEVHHHDPHREAAHWRPALQSIPEAGESSSAGPCVS</sequence>
<reference evidence="1" key="2">
    <citation type="submission" date="2025-09" db="UniProtKB">
        <authorList>
            <consortium name="EnsemblPlants"/>
        </authorList>
    </citation>
    <scope>IDENTIFICATION</scope>
</reference>
<evidence type="ECO:0000313" key="1">
    <source>
        <dbReference type="EnsemblPlants" id="AVESA.00010b.r2.4AG0634210.1.CDS.1"/>
    </source>
</evidence>